<comment type="cofactor">
    <cofactor evidence="17">
        <name>Mg(2+)</name>
        <dbReference type="ChEBI" id="CHEBI:18420"/>
    </cofactor>
    <cofactor evidence="17">
        <name>Mn(2+)</name>
        <dbReference type="ChEBI" id="CHEBI:29035"/>
    </cofactor>
    <text evidence="17">Binds 4 Mg(2+) or Mn(2+) ions per subunit.</text>
</comment>
<dbReference type="Gene3D" id="3.30.470.20">
    <property type="entry name" value="ATP-grasp fold, B domain"/>
    <property type="match status" value="2"/>
</dbReference>
<feature type="domain" description="ATP-grasp" evidence="18">
    <location>
        <begin position="133"/>
        <end position="327"/>
    </location>
</feature>
<dbReference type="PROSITE" id="PS50975">
    <property type="entry name" value="ATP_GRASP"/>
    <property type="match status" value="2"/>
</dbReference>
<dbReference type="Gene3D" id="1.10.1030.10">
    <property type="entry name" value="Carbamoyl-phosphate synthetase, large subunit oligomerisation domain"/>
    <property type="match status" value="1"/>
</dbReference>
<feature type="binding site" evidence="17">
    <location>
        <position position="284"/>
    </location>
    <ligand>
        <name>Mg(2+)</name>
        <dbReference type="ChEBI" id="CHEBI:18420"/>
        <label>1</label>
    </ligand>
</feature>
<feature type="binding site" evidence="17">
    <location>
        <position position="300"/>
    </location>
    <ligand>
        <name>Mg(2+)</name>
        <dbReference type="ChEBI" id="CHEBI:18420"/>
        <label>2</label>
    </ligand>
</feature>
<dbReference type="InterPro" id="IPR005483">
    <property type="entry name" value="CPSase_dom"/>
</dbReference>
<feature type="binding site" evidence="17">
    <location>
        <position position="841"/>
    </location>
    <ligand>
        <name>ATP</name>
        <dbReference type="ChEBI" id="CHEBI:30616"/>
        <label>2</label>
    </ligand>
</feature>
<keyword evidence="12 17" id="KW-0665">Pyrimidine biosynthesis</keyword>
<feature type="binding site" evidence="17">
    <location>
        <position position="841"/>
    </location>
    <ligand>
        <name>Mn(2+)</name>
        <dbReference type="ChEBI" id="CHEBI:29035"/>
        <label>3</label>
    </ligand>
</feature>
<dbReference type="InterPro" id="IPR005479">
    <property type="entry name" value="CPAse_ATP-bd"/>
</dbReference>
<comment type="subunit">
    <text evidence="17">Composed of two chains; the small (or glutamine) chain promotes the hydrolysis of glutamine to ammonia, which is used by the large (or ammonia) chain to synthesize carbamoyl phosphate. Tetramer of heterodimers (alpha,beta)4.</text>
</comment>
<keyword evidence="4 17" id="KW-0055">Arginine biosynthesis</keyword>
<gene>
    <name evidence="17 20" type="primary">carB</name>
    <name evidence="20" type="ORF">PRIO_5100</name>
</gene>
<dbReference type="GO" id="GO:0006526">
    <property type="term" value="P:L-arginine biosynthetic process"/>
    <property type="evidence" value="ECO:0007669"/>
    <property type="project" value="UniProtKB-UniRule"/>
</dbReference>
<comment type="caution">
    <text evidence="17">Lacks conserved residue(s) required for the propagation of feature annotation.</text>
</comment>
<dbReference type="SMART" id="SM01096">
    <property type="entry name" value="CPSase_L_D3"/>
    <property type="match status" value="1"/>
</dbReference>
<proteinExistence type="inferred from homology"/>
<dbReference type="SUPFAM" id="SSF56059">
    <property type="entry name" value="Glutathione synthetase ATP-binding domain-like"/>
    <property type="match status" value="2"/>
</dbReference>
<dbReference type="FunFam" id="3.40.50.20:FF:000002">
    <property type="entry name" value="Carbamoyl-phosphate synthase large chain"/>
    <property type="match status" value="1"/>
</dbReference>
<dbReference type="UniPathway" id="UPA00068">
    <property type="reaction ID" value="UER00171"/>
</dbReference>
<dbReference type="GO" id="GO:0044205">
    <property type="term" value="P:'de novo' UMP biosynthetic process"/>
    <property type="evidence" value="ECO:0007669"/>
    <property type="project" value="UniProtKB-UniRule"/>
</dbReference>
<dbReference type="FunFam" id="1.10.1030.10:FF:000002">
    <property type="entry name" value="Carbamoyl-phosphate synthase large chain"/>
    <property type="match status" value="1"/>
</dbReference>
<feature type="domain" description="ATP-grasp" evidence="18">
    <location>
        <begin position="680"/>
        <end position="870"/>
    </location>
</feature>
<keyword evidence="13" id="KW-0464">Manganese</keyword>
<evidence type="ECO:0000256" key="8">
    <source>
        <dbReference type="ARBA" id="ARBA00022737"/>
    </source>
</evidence>
<dbReference type="PROSITE" id="PS00867">
    <property type="entry name" value="CPSASE_2"/>
    <property type="match status" value="2"/>
</dbReference>
<dbReference type="KEGG" id="pri:PRIO_5100"/>
<evidence type="ECO:0000256" key="10">
    <source>
        <dbReference type="ARBA" id="ARBA00022840"/>
    </source>
</evidence>
<dbReference type="PANTHER" id="PTHR11405:SF53">
    <property type="entry name" value="CARBAMOYL-PHOSPHATE SYNTHASE [AMMONIA], MITOCHONDRIAL"/>
    <property type="match status" value="1"/>
</dbReference>
<keyword evidence="11" id="KW-0460">Magnesium</keyword>
<feature type="binding site" evidence="17">
    <location>
        <position position="129"/>
    </location>
    <ligand>
        <name>ATP</name>
        <dbReference type="ChEBI" id="CHEBI:30616"/>
        <label>1</label>
    </ligand>
</feature>
<feature type="binding site" evidence="17">
    <location>
        <position position="284"/>
    </location>
    <ligand>
        <name>Mn(2+)</name>
        <dbReference type="ChEBI" id="CHEBI:29035"/>
        <label>1</label>
    </ligand>
</feature>
<dbReference type="HOGENOM" id="CLU_000513_1_3_9"/>
<organism evidence="20 21">
    <name type="scientific">Paenibacillus riograndensis SBR5</name>
    <dbReference type="NCBI Taxonomy" id="1073571"/>
    <lineage>
        <taxon>Bacteria</taxon>
        <taxon>Bacillati</taxon>
        <taxon>Bacillota</taxon>
        <taxon>Bacilli</taxon>
        <taxon>Bacillales</taxon>
        <taxon>Paenibacillaceae</taxon>
        <taxon>Paenibacillus</taxon>
        <taxon>Paenibacillus sonchi group</taxon>
    </lineage>
</organism>
<dbReference type="InterPro" id="IPR016185">
    <property type="entry name" value="PreATP-grasp_dom_sf"/>
</dbReference>
<dbReference type="GO" id="GO:0046872">
    <property type="term" value="F:metal ion binding"/>
    <property type="evidence" value="ECO:0007669"/>
    <property type="project" value="UniProtKB-KW"/>
</dbReference>
<evidence type="ECO:0000256" key="9">
    <source>
        <dbReference type="ARBA" id="ARBA00022741"/>
    </source>
</evidence>
<feature type="binding site" evidence="17">
    <location>
        <position position="788"/>
    </location>
    <ligand>
        <name>ATP</name>
        <dbReference type="ChEBI" id="CHEBI:30616"/>
        <label>2</label>
    </ligand>
</feature>
<dbReference type="EC" id="6.3.4.16" evidence="17"/>
<dbReference type="FunFam" id="3.30.1490.20:FF:000001">
    <property type="entry name" value="Carbamoyl-phosphate synthase large chain"/>
    <property type="match status" value="1"/>
</dbReference>
<feature type="binding site" evidence="17">
    <location>
        <position position="761"/>
    </location>
    <ligand>
        <name>ATP</name>
        <dbReference type="ChEBI" id="CHEBI:30616"/>
        <label>2</label>
    </ligand>
</feature>
<feature type="binding site" evidence="17">
    <location>
        <position position="787"/>
    </location>
    <ligand>
        <name>ATP</name>
        <dbReference type="ChEBI" id="CHEBI:30616"/>
        <label>2</label>
    </ligand>
</feature>
<protein>
    <recommendedName>
        <fullName evidence="17">Carbamoyl phosphate synthase large chain</fullName>
        <ecNumber evidence="17">6.3.4.16</ecNumber>
        <ecNumber evidence="17">6.3.5.5</ecNumber>
    </recommendedName>
    <alternativeName>
        <fullName evidence="17">Carbamoyl phosphate synthetase ammonia chain</fullName>
    </alternativeName>
</protein>
<feature type="binding site" evidence="17">
    <location>
        <position position="298"/>
    </location>
    <ligand>
        <name>Mn(2+)</name>
        <dbReference type="ChEBI" id="CHEBI:29035"/>
        <label>2</label>
    </ligand>
</feature>
<dbReference type="Gene3D" id="3.40.50.1380">
    <property type="entry name" value="Methylglyoxal synthase-like domain"/>
    <property type="match status" value="1"/>
</dbReference>
<feature type="binding site" evidence="17">
    <location>
        <position position="241"/>
    </location>
    <ligand>
        <name>ATP</name>
        <dbReference type="ChEBI" id="CHEBI:30616"/>
        <label>1</label>
    </ligand>
</feature>
<feature type="binding site" evidence="17">
    <location>
        <position position="300"/>
    </location>
    <ligand>
        <name>Mn(2+)</name>
        <dbReference type="ChEBI" id="CHEBI:29035"/>
        <label>2</label>
    </ligand>
</feature>
<dbReference type="Pfam" id="PF02142">
    <property type="entry name" value="MGS"/>
    <property type="match status" value="1"/>
</dbReference>
<feature type="binding site" evidence="17">
    <location>
        <position position="841"/>
    </location>
    <ligand>
        <name>Mn(2+)</name>
        <dbReference type="ChEBI" id="CHEBI:29035"/>
        <label>4</label>
    </ligand>
</feature>
<dbReference type="FunFam" id="3.40.50.1380:FF:000011">
    <property type="entry name" value="Carbamoyl-phosphate synthase large chain"/>
    <property type="match status" value="1"/>
</dbReference>
<feature type="binding site" evidence="17">
    <location>
        <position position="786"/>
    </location>
    <ligand>
        <name>ATP</name>
        <dbReference type="ChEBI" id="CHEBI:30616"/>
        <label>2</label>
    </ligand>
</feature>
<dbReference type="FunFam" id="3.40.50.20:FF:000001">
    <property type="entry name" value="Carbamoyl-phosphate synthase large chain"/>
    <property type="match status" value="1"/>
</dbReference>
<feature type="region of interest" description="Allosteric domain" evidence="17">
    <location>
        <begin position="939"/>
        <end position="1073"/>
    </location>
</feature>
<keyword evidence="9 17" id="KW-0547">Nucleotide-binding</keyword>
<comment type="pathway">
    <text evidence="2 17">Amino-acid biosynthesis; L-arginine biosynthesis; carbamoyl phosphate from bicarbonate: step 1/1.</text>
</comment>
<feature type="region of interest" description="Carbamoyl phosphate synthetic domain" evidence="17">
    <location>
        <begin position="556"/>
        <end position="938"/>
    </location>
</feature>
<comment type="function">
    <text evidence="17">Large subunit of the glutamine-dependent carbamoyl phosphate synthetase (CPSase). CPSase catalyzes the formation of carbamoyl phosphate from the ammonia moiety of glutamine, carbonate, and phosphate donated by ATP, constituting the first step of 2 biosynthetic pathways, one leading to arginine and/or urea and the other to pyrimidine nucleotides. The large subunit (synthetase) binds the substrates ammonia (free or transferred from glutamine from the small subunit), hydrogencarbonate and ATP and carries out an ATP-coupled ligase reaction, activating hydrogencarbonate by forming carboxy phosphate which reacts with ammonia to form carbamoyl phosphate.</text>
</comment>
<evidence type="ECO:0000256" key="11">
    <source>
        <dbReference type="ARBA" id="ARBA00022842"/>
    </source>
</evidence>
<dbReference type="InterPro" id="IPR036914">
    <property type="entry name" value="MGS-like_dom_sf"/>
</dbReference>
<evidence type="ECO:0000256" key="12">
    <source>
        <dbReference type="ARBA" id="ARBA00022975"/>
    </source>
</evidence>
<comment type="similarity">
    <text evidence="3 17">Belongs to the CarB family.</text>
</comment>
<feature type="binding site" evidence="17">
    <location>
        <position position="829"/>
    </location>
    <ligand>
        <name>Mg(2+)</name>
        <dbReference type="ChEBI" id="CHEBI:18420"/>
        <label>3</label>
    </ligand>
</feature>
<comment type="domain">
    <text evidence="17">The large subunit is composed of 2 ATP-grasp domains that are involved in binding the 2 ATP molecules needed for carbamoyl phosphate synthesis. The N-terminal ATP-grasp domain (referred to as the carboxyphosphate synthetic component) catalyzes the ATP-dependent phosphorylation of hydrogencarbonate to carboxyphosphate and the subsequent nucleophilic attack by ammonia to form a carbamate intermediate. The C-terminal ATP-grasp domain (referred to as the carbamoyl phosphate synthetic component) then catalyzes the phosphorylation of carbamate with the second ATP to form the end product carbamoyl phosphate. The reactive and unstable enzyme intermediates are sequentially channeled from one active site to the next through the interior of the protein over a distance of at least 96 A.</text>
</comment>
<dbReference type="SUPFAM" id="SSF52440">
    <property type="entry name" value="PreATP-grasp domain"/>
    <property type="match status" value="2"/>
</dbReference>
<feature type="region of interest" description="Carboxyphosphate synthetic domain" evidence="17">
    <location>
        <begin position="1"/>
        <end position="401"/>
    </location>
</feature>
<comment type="cofactor">
    <cofactor evidence="1">
        <name>Mn(2+)</name>
        <dbReference type="ChEBI" id="CHEBI:29035"/>
    </cofactor>
</comment>
<feature type="binding site" evidence="17">
    <location>
        <position position="208"/>
    </location>
    <ligand>
        <name>ATP</name>
        <dbReference type="ChEBI" id="CHEBI:30616"/>
        <label>1</label>
    </ligand>
</feature>
<keyword evidence="6 17" id="KW-0028">Amino-acid biosynthesis</keyword>
<dbReference type="InterPro" id="IPR006275">
    <property type="entry name" value="CPSase_lsu"/>
</dbReference>
<evidence type="ECO:0000256" key="16">
    <source>
        <dbReference type="ARBA" id="ARBA00060037"/>
    </source>
</evidence>
<evidence type="ECO:0000256" key="4">
    <source>
        <dbReference type="ARBA" id="ARBA00022571"/>
    </source>
</evidence>
<dbReference type="EC" id="6.3.5.5" evidence="17"/>
<feature type="binding site" evidence="17">
    <location>
        <position position="298"/>
    </location>
    <ligand>
        <name>Mg(2+)</name>
        <dbReference type="ChEBI" id="CHEBI:18420"/>
        <label>2</label>
    </ligand>
</feature>
<feature type="binding site" evidence="17">
    <location>
        <position position="242"/>
    </location>
    <ligand>
        <name>ATP</name>
        <dbReference type="ChEBI" id="CHEBI:30616"/>
        <label>1</label>
    </ligand>
</feature>
<dbReference type="InterPro" id="IPR033937">
    <property type="entry name" value="MGS_CPS_CarB"/>
</dbReference>
<dbReference type="UniPathway" id="UPA00070">
    <property type="reaction ID" value="UER00115"/>
</dbReference>
<comment type="pathway">
    <text evidence="17">Pyrimidine metabolism; UMP biosynthesis via de novo pathway; (S)-dihydroorotate from bicarbonate: step 1/3.</text>
</comment>
<evidence type="ECO:0000256" key="7">
    <source>
        <dbReference type="ARBA" id="ARBA00022723"/>
    </source>
</evidence>
<dbReference type="Pfam" id="PF25596">
    <property type="entry name" value="CPSase_L_D1"/>
    <property type="match status" value="2"/>
</dbReference>
<comment type="function">
    <text evidence="16">Small subunit of the glutamine-dependent carbamoyl phosphate synthetase (CPSase). CPSase catalyzes the formation of carbamoyl phosphate from the ammonia moiety of glutamine, carbonate, and phosphate donated by ATP, constituting the first step of the biosynthetic pathway leading to pyrimidine nucleotides. The large subunit (synthetase) binds the substrates ammonia (free or transferred from glutamine from the small subunit), hydrogencarbonate and ATP and carries out an ATP-coupled ligase reaction, activating hydrogencarbonate by forming carboxy phosphate which reacts with ammonia to form carbamoyl phosphate.</text>
</comment>
<dbReference type="InterPro" id="IPR013815">
    <property type="entry name" value="ATP_grasp_subdomain_1"/>
</dbReference>
<feature type="binding site" evidence="17">
    <location>
        <position position="841"/>
    </location>
    <ligand>
        <name>Mg(2+)</name>
        <dbReference type="ChEBI" id="CHEBI:18420"/>
        <label>4</label>
    </ligand>
</feature>
<dbReference type="NCBIfam" id="NF003671">
    <property type="entry name" value="PRK05294.1"/>
    <property type="match status" value="1"/>
</dbReference>
<dbReference type="Proteomes" id="UP000033163">
    <property type="component" value="Chromosome I"/>
</dbReference>
<dbReference type="FunFam" id="3.30.470.20:FF:000026">
    <property type="entry name" value="Carbamoyl-phosphate synthase large chain"/>
    <property type="match status" value="1"/>
</dbReference>
<sequence>MPKNEKLKKILVIGSGPIVIGQAAEFDYAGTQACQALKEEGVEVVLINSNPATIMTDTNMADKVYIEPITLEFVTGIIRQERPDGLLPTLGGQTGLNMAVELARAGVLEQENVKLLGTQLGSIEKAEDRDLFRELMRELEQPVPESTIITSVEEAMGFAAGIGYPLIVRPAYTLGGTGGGICDNEEELRETVKAGIRYSPIGQCLVEKSIAGMKEVEYEVMRDANDNCIVVCNMENFDPVGVHTGDSIVVAPSQTLSDREYQMLRSASLKIIRALNIEGGCNVQFALDPQSYQYYVIEVNPRVSRSSALASKATGYPIAKMAAKIALGYTLDEIVNPVTGQTYACFEPTLDYIVSKIPRWPFDKFIYANRKLGTQMKATGEVMAIGRTFEESIHKAIRSLEIGIHRFKLPGAEQLEDSVLRTRLAKADDERLFLIAEAFRRGYGLQEIQDITSVDWWFLSKIEGLVNFEEVIRSEATLSPETLYQAKRKGFTDRAIAEIRAEGRPGLEQTKESEVRVLRLQQGLVPVFKMVDTCAAEFEASTPYYYSTYETENEVIHSDKQKVIVLGSGPIRIGQGIEFDYSTVHAVWAIQKAGYEAVIINNNPETVSTDFNTSDRLYFEPLFFEDVMNVIAQENPIGVIVQFGGQTAINLAAPLAAAGVNILGTSLDSIDEAEDRKKFEALLARLDIAQPKGKTVINIDEAVETAQSLGYPVLVRPSYVLGGRAMEIVYNDTELLSYMAEAVKVNPEHPVLIDRYMLGKEVEVDAICDGETVVIPGIMEHVERAGVHSGDSIAVYPPQYLDEGLKQKIADITIKIAKELKTVGLVNIQFVIYQNEVYVIEVNPRSSRTVPFLSKVTGIPMAHLATKTILGGKLKEEGYTEGLWPESDYVSVKVPVFSFAKLRRVEPTLGPEMKSTGEVMGRDKLYAKALYKGLIGAGMKIPTTGAIIVTVADKDKAEAVELMKGFHAMGYKIIATGGTALALEQAGLNVMNVNKLDEGEPTILDLIRSGQANFVFNTLTKGKTPERDGFRIRREAVENGVVCMTSLDTVTALLRMLQTINFSSQSMPAFVGQ</sequence>
<dbReference type="SMART" id="SM00851">
    <property type="entry name" value="MGS"/>
    <property type="match status" value="1"/>
</dbReference>
<feature type="binding site" evidence="17">
    <location>
        <position position="829"/>
    </location>
    <ligand>
        <name>ATP</name>
        <dbReference type="ChEBI" id="CHEBI:30616"/>
        <label>2</label>
    </ligand>
</feature>
<dbReference type="Pfam" id="PF02787">
    <property type="entry name" value="CPSase_L_D3"/>
    <property type="match status" value="1"/>
</dbReference>
<feature type="binding site" evidence="17">
    <location>
        <position position="298"/>
    </location>
    <ligand>
        <name>Mn(2+)</name>
        <dbReference type="ChEBI" id="CHEBI:29035"/>
        <label>1</label>
    </ligand>
</feature>
<evidence type="ECO:0000256" key="6">
    <source>
        <dbReference type="ARBA" id="ARBA00022605"/>
    </source>
</evidence>
<dbReference type="PATRIC" id="fig|1073571.4.peg.5474"/>
<feature type="binding site" evidence="17">
    <location>
        <position position="215"/>
    </location>
    <ligand>
        <name>ATP</name>
        <dbReference type="ChEBI" id="CHEBI:30616"/>
        <label>1</label>
    </ligand>
</feature>
<feature type="binding site" evidence="17">
    <location>
        <position position="298"/>
    </location>
    <ligand>
        <name>Mg(2+)</name>
        <dbReference type="ChEBI" id="CHEBI:18420"/>
        <label>1</label>
    </ligand>
</feature>
<evidence type="ECO:0000256" key="14">
    <source>
        <dbReference type="ARBA" id="ARBA00047359"/>
    </source>
</evidence>
<dbReference type="NCBIfam" id="NF009455">
    <property type="entry name" value="PRK12815.1"/>
    <property type="match status" value="1"/>
</dbReference>
<dbReference type="SUPFAM" id="SSF52335">
    <property type="entry name" value="Methylglyoxal synthase-like"/>
    <property type="match status" value="1"/>
</dbReference>
<dbReference type="PRINTS" id="PR00098">
    <property type="entry name" value="CPSASE"/>
</dbReference>
<evidence type="ECO:0000256" key="1">
    <source>
        <dbReference type="ARBA" id="ARBA00001936"/>
    </source>
</evidence>
<feature type="binding site" evidence="17">
    <location>
        <position position="298"/>
    </location>
    <ligand>
        <name>ATP</name>
        <dbReference type="ChEBI" id="CHEBI:30616"/>
        <label>1</label>
    </ligand>
</feature>
<feature type="binding site" evidence="17">
    <location>
        <position position="284"/>
    </location>
    <ligand>
        <name>ATP</name>
        <dbReference type="ChEBI" id="CHEBI:30616"/>
        <label>1</label>
    </ligand>
</feature>
<keyword evidence="7" id="KW-0479">Metal-binding</keyword>
<feature type="binding site" evidence="17">
    <location>
        <position position="843"/>
    </location>
    <ligand>
        <name>Mg(2+)</name>
        <dbReference type="ChEBI" id="CHEBI:18420"/>
        <label>4</label>
    </ligand>
</feature>
<feature type="binding site" evidence="17">
    <location>
        <position position="210"/>
    </location>
    <ligand>
        <name>ATP</name>
        <dbReference type="ChEBI" id="CHEBI:30616"/>
        <label>1</label>
    </ligand>
</feature>
<feature type="binding site" evidence="17">
    <location>
        <position position="789"/>
    </location>
    <ligand>
        <name>ATP</name>
        <dbReference type="ChEBI" id="CHEBI:30616"/>
        <label>2</label>
    </ligand>
</feature>
<feature type="binding site" evidence="17">
    <location>
        <position position="175"/>
    </location>
    <ligand>
        <name>ATP</name>
        <dbReference type="ChEBI" id="CHEBI:30616"/>
        <label>1</label>
    </ligand>
</feature>
<dbReference type="InterPro" id="IPR005480">
    <property type="entry name" value="CPSase_lsu_oligo"/>
</dbReference>
<accession>A0A0E4CYH1</accession>
<feature type="binding site" evidence="17">
    <location>
        <position position="243"/>
    </location>
    <ligand>
        <name>ATP</name>
        <dbReference type="ChEBI" id="CHEBI:30616"/>
        <label>1</label>
    </ligand>
</feature>
<evidence type="ECO:0000313" key="20">
    <source>
        <dbReference type="EMBL" id="CQR57499.1"/>
    </source>
</evidence>
<feature type="binding site" evidence="17">
    <location>
        <position position="176"/>
    </location>
    <ligand>
        <name>ATP</name>
        <dbReference type="ChEBI" id="CHEBI:30616"/>
        <label>1</label>
    </ligand>
</feature>
<dbReference type="Pfam" id="PF02786">
    <property type="entry name" value="CPSase_L_D2"/>
    <property type="match status" value="2"/>
</dbReference>
<evidence type="ECO:0000259" key="18">
    <source>
        <dbReference type="PROSITE" id="PS50975"/>
    </source>
</evidence>
<dbReference type="PROSITE" id="PS00866">
    <property type="entry name" value="CPSASE_1"/>
    <property type="match status" value="2"/>
</dbReference>
<evidence type="ECO:0000256" key="2">
    <source>
        <dbReference type="ARBA" id="ARBA00005077"/>
    </source>
</evidence>
<evidence type="ECO:0000256" key="3">
    <source>
        <dbReference type="ARBA" id="ARBA00009799"/>
    </source>
</evidence>
<reference evidence="21" key="1">
    <citation type="submission" date="2015-03" db="EMBL/GenBank/DDBJ databases">
        <authorList>
            <person name="Wibberg D."/>
        </authorList>
    </citation>
    <scope>NUCLEOTIDE SEQUENCE [LARGE SCALE GENOMIC DNA]</scope>
</reference>
<evidence type="ECO:0000256" key="5">
    <source>
        <dbReference type="ARBA" id="ARBA00022598"/>
    </source>
</evidence>
<dbReference type="SUPFAM" id="SSF48108">
    <property type="entry name" value="Carbamoyl phosphate synthetase, large subunit connection domain"/>
    <property type="match status" value="1"/>
</dbReference>
<dbReference type="GO" id="GO:0004087">
    <property type="term" value="F:carbamoyl-phosphate synthase (ammonia) activity"/>
    <property type="evidence" value="ECO:0007669"/>
    <property type="project" value="UniProtKB-EC"/>
</dbReference>
<name>A0A0E4CYH1_9BACL</name>
<dbReference type="Gene3D" id="3.30.1490.20">
    <property type="entry name" value="ATP-grasp fold, A domain"/>
    <property type="match status" value="1"/>
</dbReference>
<dbReference type="PROSITE" id="PS51855">
    <property type="entry name" value="MGS"/>
    <property type="match status" value="1"/>
</dbReference>
<feature type="binding site" evidence="17">
    <location>
        <position position="843"/>
    </location>
    <ligand>
        <name>Mn(2+)</name>
        <dbReference type="ChEBI" id="CHEBI:29035"/>
        <label>4</label>
    </ligand>
</feature>
<keyword evidence="8 17" id="KW-0677">Repeat</keyword>
<feature type="binding site" evidence="17">
    <location>
        <position position="755"/>
    </location>
    <ligand>
        <name>ATP</name>
        <dbReference type="ChEBI" id="CHEBI:30616"/>
        <label>2</label>
    </ligand>
</feature>
<dbReference type="InterPro" id="IPR036897">
    <property type="entry name" value="CarbamoylP_synth_lsu_oligo_sf"/>
</dbReference>
<dbReference type="AlphaFoldDB" id="A0A0E4CYH1"/>
<dbReference type="STRING" id="483937.AMQ84_20850"/>
<feature type="binding site" evidence="17">
    <location>
        <position position="169"/>
    </location>
    <ligand>
        <name>ATP</name>
        <dbReference type="ChEBI" id="CHEBI:30616"/>
        <label>1</label>
    </ligand>
</feature>
<evidence type="ECO:0000313" key="21">
    <source>
        <dbReference type="Proteomes" id="UP000033163"/>
    </source>
</evidence>
<dbReference type="GO" id="GO:0006541">
    <property type="term" value="P:glutamine metabolic process"/>
    <property type="evidence" value="ECO:0007669"/>
    <property type="project" value="TreeGrafter"/>
</dbReference>
<dbReference type="EMBL" id="LN831776">
    <property type="protein sequence ID" value="CQR57499.1"/>
    <property type="molecule type" value="Genomic_DNA"/>
</dbReference>
<dbReference type="NCBIfam" id="TIGR01369">
    <property type="entry name" value="CPSaseII_lrg"/>
    <property type="match status" value="1"/>
</dbReference>
<dbReference type="CDD" id="cd01424">
    <property type="entry name" value="MGS_CPS_II"/>
    <property type="match status" value="1"/>
</dbReference>
<dbReference type="InterPro" id="IPR011607">
    <property type="entry name" value="MGS-like_dom"/>
</dbReference>
<dbReference type="PANTHER" id="PTHR11405">
    <property type="entry name" value="CARBAMOYLTRANSFERASE FAMILY MEMBER"/>
    <property type="match status" value="1"/>
</dbReference>
<dbReference type="RefSeq" id="WP_020427809.1">
    <property type="nucleotide sequence ID" value="NZ_AGBD01000481.1"/>
</dbReference>
<dbReference type="InterPro" id="IPR011761">
    <property type="entry name" value="ATP-grasp"/>
</dbReference>
<evidence type="ECO:0000256" key="13">
    <source>
        <dbReference type="ARBA" id="ARBA00023211"/>
    </source>
</evidence>
<comment type="catalytic activity">
    <reaction evidence="15 17">
        <text>hydrogencarbonate + L-glutamine + 2 ATP + H2O = carbamoyl phosphate + L-glutamate + 2 ADP + phosphate + 2 H(+)</text>
        <dbReference type="Rhea" id="RHEA:18633"/>
        <dbReference type="ChEBI" id="CHEBI:15377"/>
        <dbReference type="ChEBI" id="CHEBI:15378"/>
        <dbReference type="ChEBI" id="CHEBI:17544"/>
        <dbReference type="ChEBI" id="CHEBI:29985"/>
        <dbReference type="ChEBI" id="CHEBI:30616"/>
        <dbReference type="ChEBI" id="CHEBI:43474"/>
        <dbReference type="ChEBI" id="CHEBI:58228"/>
        <dbReference type="ChEBI" id="CHEBI:58359"/>
        <dbReference type="ChEBI" id="CHEBI:456216"/>
        <dbReference type="EC" id="6.3.5.5"/>
    </reaction>
</comment>
<dbReference type="GO" id="GO:0005524">
    <property type="term" value="F:ATP binding"/>
    <property type="evidence" value="ECO:0007669"/>
    <property type="project" value="UniProtKB-UniRule"/>
</dbReference>
<feature type="domain" description="MGS-like" evidence="19">
    <location>
        <begin position="939"/>
        <end position="1073"/>
    </location>
</feature>
<evidence type="ECO:0000259" key="19">
    <source>
        <dbReference type="PROSITE" id="PS51855"/>
    </source>
</evidence>
<dbReference type="GO" id="GO:0005737">
    <property type="term" value="C:cytoplasm"/>
    <property type="evidence" value="ECO:0007669"/>
    <property type="project" value="TreeGrafter"/>
</dbReference>
<feature type="binding site" evidence="17">
    <location>
        <position position="841"/>
    </location>
    <ligand>
        <name>Mg(2+)</name>
        <dbReference type="ChEBI" id="CHEBI:18420"/>
        <label>3</label>
    </ligand>
</feature>
<keyword evidence="10 17" id="KW-0067">ATP-binding</keyword>
<keyword evidence="5 17" id="KW-0436">Ligase</keyword>
<dbReference type="HAMAP" id="MF_01210_A">
    <property type="entry name" value="CPSase_L_chain_A"/>
    <property type="match status" value="1"/>
</dbReference>
<dbReference type="InterPro" id="IPR058047">
    <property type="entry name" value="CPSase_preATP-grasp"/>
</dbReference>
<dbReference type="GO" id="GO:0004088">
    <property type="term" value="F:carbamoyl-phosphate synthase (glutamine-hydrolyzing) activity"/>
    <property type="evidence" value="ECO:0007669"/>
    <property type="project" value="UniProtKB-UniRule"/>
</dbReference>
<evidence type="ECO:0000256" key="15">
    <source>
        <dbReference type="ARBA" id="ARBA00048816"/>
    </source>
</evidence>
<feature type="binding site" evidence="17">
    <location>
        <position position="829"/>
    </location>
    <ligand>
        <name>Mn(2+)</name>
        <dbReference type="ChEBI" id="CHEBI:29035"/>
        <label>3</label>
    </ligand>
</feature>
<dbReference type="SMART" id="SM01209">
    <property type="entry name" value="GARS_A"/>
    <property type="match status" value="1"/>
</dbReference>
<dbReference type="Gene3D" id="3.40.50.20">
    <property type="match status" value="2"/>
</dbReference>
<dbReference type="HAMAP" id="MF_01210_B">
    <property type="entry name" value="CPSase_L_chain_B"/>
    <property type="match status" value="1"/>
</dbReference>
<comment type="catalytic activity">
    <reaction evidence="14 17">
        <text>hydrogencarbonate + NH4(+) + 2 ATP = carbamoyl phosphate + 2 ADP + phosphate + 2 H(+)</text>
        <dbReference type="Rhea" id="RHEA:18029"/>
        <dbReference type="ChEBI" id="CHEBI:15378"/>
        <dbReference type="ChEBI" id="CHEBI:17544"/>
        <dbReference type="ChEBI" id="CHEBI:28938"/>
        <dbReference type="ChEBI" id="CHEBI:30616"/>
        <dbReference type="ChEBI" id="CHEBI:43474"/>
        <dbReference type="ChEBI" id="CHEBI:58228"/>
        <dbReference type="ChEBI" id="CHEBI:456216"/>
        <dbReference type="EC" id="6.3.4.16"/>
    </reaction>
</comment>
<feature type="binding site" evidence="17">
    <location>
        <position position="716"/>
    </location>
    <ligand>
        <name>ATP</name>
        <dbReference type="ChEBI" id="CHEBI:30616"/>
        <label>2</label>
    </ligand>
</feature>
<evidence type="ECO:0000256" key="17">
    <source>
        <dbReference type="HAMAP-Rule" id="MF_01210"/>
    </source>
</evidence>
<dbReference type="FunFam" id="3.30.470.20:FF:000001">
    <property type="entry name" value="Carbamoyl-phosphate synthase large chain"/>
    <property type="match status" value="1"/>
</dbReference>